<dbReference type="Proteomes" id="UP000799429">
    <property type="component" value="Unassembled WGS sequence"/>
</dbReference>
<protein>
    <submittedName>
        <fullName evidence="2">Thioesterase/thiol ester dehydrase-isomerase</fullName>
    </submittedName>
</protein>
<dbReference type="AlphaFoldDB" id="A0A9P4SHE1"/>
<accession>A0A9P4SHE1</accession>
<dbReference type="Pfam" id="PF03061">
    <property type="entry name" value="4HBT"/>
    <property type="match status" value="1"/>
</dbReference>
<dbReference type="PANTHER" id="PTHR47260:SF7">
    <property type="entry name" value="THIOESTERASE FAMILY PROTEIN (AFU_ORTHOLOGUE AFUA_1G10800)"/>
    <property type="match status" value="1"/>
</dbReference>
<name>A0A9P4SHE1_9PEZI</name>
<dbReference type="InterPro" id="IPR006683">
    <property type="entry name" value="Thioestr_dom"/>
</dbReference>
<evidence type="ECO:0000259" key="1">
    <source>
        <dbReference type="Pfam" id="PF03061"/>
    </source>
</evidence>
<gene>
    <name evidence="2" type="ORF">M501DRAFT_998880</name>
</gene>
<proteinExistence type="predicted"/>
<feature type="domain" description="Thioesterase" evidence="1">
    <location>
        <begin position="115"/>
        <end position="183"/>
    </location>
</feature>
<dbReference type="EMBL" id="MU006090">
    <property type="protein sequence ID" value="KAF2842545.1"/>
    <property type="molecule type" value="Genomic_DNA"/>
</dbReference>
<comment type="caution">
    <text evidence="2">The sequence shown here is derived from an EMBL/GenBank/DDBJ whole genome shotgun (WGS) entry which is preliminary data.</text>
</comment>
<dbReference type="CDD" id="cd03443">
    <property type="entry name" value="PaaI_thioesterase"/>
    <property type="match status" value="1"/>
</dbReference>
<dbReference type="Gene3D" id="3.10.129.10">
    <property type="entry name" value="Hotdog Thioesterase"/>
    <property type="match status" value="1"/>
</dbReference>
<dbReference type="PANTHER" id="PTHR47260">
    <property type="entry name" value="UPF0644 PROTEIN PB2B4.06"/>
    <property type="match status" value="1"/>
</dbReference>
<dbReference type="InterPro" id="IPR052061">
    <property type="entry name" value="PTE-AB_protein"/>
</dbReference>
<organism evidence="2 3">
    <name type="scientific">Patellaria atrata CBS 101060</name>
    <dbReference type="NCBI Taxonomy" id="1346257"/>
    <lineage>
        <taxon>Eukaryota</taxon>
        <taxon>Fungi</taxon>
        <taxon>Dikarya</taxon>
        <taxon>Ascomycota</taxon>
        <taxon>Pezizomycotina</taxon>
        <taxon>Dothideomycetes</taxon>
        <taxon>Dothideomycetes incertae sedis</taxon>
        <taxon>Patellariales</taxon>
        <taxon>Patellariaceae</taxon>
        <taxon>Patellaria</taxon>
    </lineage>
</organism>
<evidence type="ECO:0000313" key="2">
    <source>
        <dbReference type="EMBL" id="KAF2842545.1"/>
    </source>
</evidence>
<keyword evidence="3" id="KW-1185">Reference proteome</keyword>
<dbReference type="SUPFAM" id="SSF54637">
    <property type="entry name" value="Thioesterase/thiol ester dehydrase-isomerase"/>
    <property type="match status" value="1"/>
</dbReference>
<dbReference type="OrthoDB" id="506431at2759"/>
<sequence length="264" mass="28144">MAAQPSISTLNRWANPPSDLETLEQWQPNPGTVAATADQLVWHHPFTQYLLRDPIYNASRPHLKIPAEMRAQNLTGGTLVGEDMIPSPPLTFVTDDGSELVSFTYVGPSLCGHPGIVHGGLLATLLDEGLARCCFPALPNKVGVTASLKIDYRAPTKAGQVVVLRAWTTKVEGRKAWVKGRLETLSDPDKWTEAWESGEFAQRGGVGKDGGAVVLVEAEALFVEPKGAANMPKLYAPTGDGSRVKVTADGHVHGTVDSTGSGSK</sequence>
<dbReference type="InterPro" id="IPR029069">
    <property type="entry name" value="HotDog_dom_sf"/>
</dbReference>
<evidence type="ECO:0000313" key="3">
    <source>
        <dbReference type="Proteomes" id="UP000799429"/>
    </source>
</evidence>
<reference evidence="2" key="1">
    <citation type="journal article" date="2020" name="Stud. Mycol.">
        <title>101 Dothideomycetes genomes: a test case for predicting lifestyles and emergence of pathogens.</title>
        <authorList>
            <person name="Haridas S."/>
            <person name="Albert R."/>
            <person name="Binder M."/>
            <person name="Bloem J."/>
            <person name="Labutti K."/>
            <person name="Salamov A."/>
            <person name="Andreopoulos B."/>
            <person name="Baker S."/>
            <person name="Barry K."/>
            <person name="Bills G."/>
            <person name="Bluhm B."/>
            <person name="Cannon C."/>
            <person name="Castanera R."/>
            <person name="Culley D."/>
            <person name="Daum C."/>
            <person name="Ezra D."/>
            <person name="Gonzalez J."/>
            <person name="Henrissat B."/>
            <person name="Kuo A."/>
            <person name="Liang C."/>
            <person name="Lipzen A."/>
            <person name="Lutzoni F."/>
            <person name="Magnuson J."/>
            <person name="Mondo S."/>
            <person name="Nolan M."/>
            <person name="Ohm R."/>
            <person name="Pangilinan J."/>
            <person name="Park H.-J."/>
            <person name="Ramirez L."/>
            <person name="Alfaro M."/>
            <person name="Sun H."/>
            <person name="Tritt A."/>
            <person name="Yoshinaga Y."/>
            <person name="Zwiers L.-H."/>
            <person name="Turgeon B."/>
            <person name="Goodwin S."/>
            <person name="Spatafora J."/>
            <person name="Crous P."/>
            <person name="Grigoriev I."/>
        </authorList>
    </citation>
    <scope>NUCLEOTIDE SEQUENCE</scope>
    <source>
        <strain evidence="2">CBS 101060</strain>
    </source>
</reference>